<comment type="subcellular location">
    <subcellularLocation>
        <location evidence="1">Host cell junction</location>
        <location evidence="1">Host plasmodesma</location>
    </subcellularLocation>
</comment>
<gene>
    <name evidence="8" type="primary">RNA3</name>
</gene>
<evidence type="ECO:0000256" key="6">
    <source>
        <dbReference type="ARBA" id="ARBA00025275"/>
    </source>
</evidence>
<dbReference type="GO" id="GO:0044219">
    <property type="term" value="C:host cell plasmodesma"/>
    <property type="evidence" value="ECO:0007669"/>
    <property type="project" value="UniProtKB-SubCell"/>
</dbReference>
<keyword evidence="3" id="KW-0813">Transport</keyword>
<dbReference type="Pfam" id="PF01573">
    <property type="entry name" value="Bromo_MP"/>
    <property type="match status" value="1"/>
</dbReference>
<evidence type="ECO:0000313" key="8">
    <source>
        <dbReference type="EMBL" id="QGN75801.1"/>
    </source>
</evidence>
<evidence type="ECO:0000256" key="5">
    <source>
        <dbReference type="ARBA" id="ARBA00023081"/>
    </source>
</evidence>
<evidence type="ECO:0000256" key="1">
    <source>
        <dbReference type="ARBA" id="ARBA00004621"/>
    </source>
</evidence>
<evidence type="ECO:0000256" key="2">
    <source>
        <dbReference type="ARBA" id="ARBA00014660"/>
    </source>
</evidence>
<keyword evidence="5" id="KW-1031">Host cell junction</keyword>
<reference evidence="8" key="1">
    <citation type="journal article" date="2019" name="Virology">
        <title>Metagenomic analysis of virome cross-talk between cultivated Solanum lycopersicum and wild Solanum nigrum.</title>
        <authorList>
            <person name="Ma Y."/>
            <person name="Marais A."/>
            <person name="Lefebvre M."/>
            <person name="Faure C."/>
            <person name="Candresse T."/>
        </authorList>
    </citation>
    <scope>NUCLEOTIDE SEQUENCE</scope>
    <source>
        <strain evidence="8">Tom1-N</strain>
    </source>
</reference>
<organism evidence="8">
    <name type="scientific">Solanum nigrum ilarvirus 1</name>
    <dbReference type="NCBI Taxonomy" id="2676886"/>
    <lineage>
        <taxon>Viruses</taxon>
        <taxon>Riboviria</taxon>
        <taxon>Orthornavirae</taxon>
        <taxon>Kitrinoviricota</taxon>
        <taxon>Alsuviricetes</taxon>
        <taxon>Martellivirales</taxon>
        <taxon>Bromoviridae</taxon>
        <taxon>Ilarvirus</taxon>
        <taxon>Ilarvirus SnIV1</taxon>
    </lineage>
</organism>
<accession>A0A650AQS3</accession>
<dbReference type="GO" id="GO:0046740">
    <property type="term" value="P:transport of virus in host, cell to cell"/>
    <property type="evidence" value="ECO:0007669"/>
    <property type="project" value="UniProtKB-KW"/>
</dbReference>
<keyword evidence="4" id="KW-0916">Viral movement protein</keyword>
<name>A0A650AQS3_9BROM</name>
<evidence type="ECO:0000256" key="7">
    <source>
        <dbReference type="ARBA" id="ARBA00032603"/>
    </source>
</evidence>
<protein>
    <recommendedName>
        <fullName evidence="2">Movement protein</fullName>
    </recommendedName>
    <alternativeName>
        <fullName evidence="7">Protein 3A</fullName>
    </alternativeName>
</protein>
<comment type="function">
    <text evidence="6">Transports viral genome to neighboring plant cells directly through plasmosdesmata, without any budding. The movement protein allows efficient cell to cell propagation, by bypassing the host cell wall barrier. Acts by forming a tubular structure at the host plasmodesmata, enlarging it enough to allow free passage of virion capsids.</text>
</comment>
<dbReference type="EMBL" id="MN216377">
    <property type="protein sequence ID" value="QGN75801.1"/>
    <property type="molecule type" value="Genomic_RNA"/>
</dbReference>
<evidence type="ECO:0000256" key="3">
    <source>
        <dbReference type="ARBA" id="ARBA00022448"/>
    </source>
</evidence>
<dbReference type="InterPro" id="IPR002538">
    <property type="entry name" value="Bromo_MP"/>
</dbReference>
<sequence length="287" mass="32293">MALALKKTPLTFSANDESDIQKAITEALSTCVDLNMGICRCAAFPAVNSEHFMCELTTNEVKNTLQKFIAKLKGRLFIQHAVIHFMYIPLILNTTEATSNLMLKCLATGDELYDGTRVNMNEAFVLSMTWPRSLLAKWVDEHKGLYLKGNVHCAPTVPRGSEIGMWYPFWTEQISRKQLYQKTVPITNTRALETYARTMIRSDREMRSILRSYASVDYAAKHHEKPVICSDNINLLSSSTSGIDFTKSEIKESDPITETEILIPVNDDIGRLASKPGRKPEQQLLGA</sequence>
<proteinExistence type="predicted"/>
<evidence type="ECO:0000256" key="4">
    <source>
        <dbReference type="ARBA" id="ARBA00023031"/>
    </source>
</evidence>